<evidence type="ECO:0000256" key="13">
    <source>
        <dbReference type="PROSITE-ProRule" id="PRU10052"/>
    </source>
</evidence>
<evidence type="ECO:0000313" key="15">
    <source>
        <dbReference type="EMBL" id="KCW59809.1"/>
    </source>
</evidence>
<dbReference type="Pfam" id="PF01535">
    <property type="entry name" value="PPR"/>
    <property type="match status" value="4"/>
</dbReference>
<sequence>MPSRSLLRLVRTITTLTPKRVPLHAPAPQSPPRDYVYFMNRALDDLIKSGDVGSAVNMFDEMPARNGVTYNLLISGQGRHGFAEAALSLYSTMVSQGVEESAQTFTTVLSICTNGGFYREGTQVHCRVVLLGFSSNLYIGSALAGLYLHMGLADVALVIIRELPERSLATWNLILRGFCDVGRPDLLFGLFGEMKVDGFEPNGLSFCYMINGCATDKLVDEGKQLHCQVIKAGWVESQIFVANSLVDFYSSCWCLNDAKQSFISLPVEDVISWNSIVSVYAGHGLLLDALELFSRMQFWGQRPSVRSIVGFLNLSSEMRNIDLGKQIHCLVKKLGFDQGSFYAQSALIDMYGKCGEIEYSISAFESLTEKCMGCCNSLMTSLLQCGMVEDVVELFGFMVGEGVGFDEVSLSTMLKAISMSACGSLTSTDLVCGCAIKSGYESDTAVSCSLIDAYSRWGCIDLSHEVFEKMVSPNVTCFTSIISAYARNGMGREGLEMLDAMTKRGLKPDEVTFLAALLGCSHSGLVEEGRFLFYNMTFHHGINPNRKHYSCMIDLLGRAGLLSEAEELLKQAPEEADCAMWSSLLRSCRVHGNEMVGRRAAEKLTEFELGDPAVTLQVSNFYCEIGEYQNSMQIREIAMGKKMTRQIGHSLIEAKTPANKIEYGKFSILEEFESLHVEEENEVEDPDIPSWAGQRDGKVLVNVDSFGAAGDGISDDTQAFLKAWAMACATPKAVFLVPPGRRYLVNATRFNGPCSDKLVIQIDGTIVAPNEPSNWDPKSARIWLDFYKLNGVLFQGNGIIDGSGSKWWAASCKKNKTNPCRGAPTALTIDSSSSIKVKGLTIQNSQQMHFVISRSDSVRVSGVLVSAPGDSPNTDGIHITESTNVVLQDCKIGTGDDCVSIVNASSNIKMKRIFCGPGHGISIGSLGKDNSTGIVTKVVLDTAFLRETTNGLRIKTWQGGSGYVRAVRFDNVRMENVANPIIIDQFYCDSPTTCQIQTSAVKISQIMYRNITGTTKSEQAMKFACSDTVPCSDIVLSNINLESEDVTVETYCHSAEGFGYGVVHPSADCLSSQDKDLISIGWAQEAATVRPIDEHIVHTEL</sequence>
<comment type="similarity">
    <text evidence="2 14">Belongs to the glycosyl hydrolase 28 family.</text>
</comment>
<comment type="subcellular location">
    <subcellularLocation>
        <location evidence="1">Secreted</location>
        <location evidence="1">Cell wall</location>
    </subcellularLocation>
</comment>
<evidence type="ECO:0000256" key="6">
    <source>
        <dbReference type="ARBA" id="ARBA00022729"/>
    </source>
</evidence>
<keyword evidence="4" id="KW-0134">Cell wall</keyword>
<dbReference type="NCBIfam" id="TIGR00756">
    <property type="entry name" value="PPR"/>
    <property type="match status" value="5"/>
</dbReference>
<dbReference type="STRING" id="71139.A0A059B1A1"/>
<evidence type="ECO:0000256" key="3">
    <source>
        <dbReference type="ARBA" id="ARBA00012736"/>
    </source>
</evidence>
<keyword evidence="9 14" id="KW-0326">Glycosidase</keyword>
<dbReference type="InterPro" id="IPR046960">
    <property type="entry name" value="PPR_At4g14850-like_plant"/>
</dbReference>
<dbReference type="PROSITE" id="PS00502">
    <property type="entry name" value="POLYGALACTURONASE"/>
    <property type="match status" value="1"/>
</dbReference>
<protein>
    <recommendedName>
        <fullName evidence="3">endo-polygalacturonase</fullName>
        <ecNumber evidence="3">3.2.1.15</ecNumber>
    </recommendedName>
</protein>
<dbReference type="OMA" id="RCGHFEL"/>
<dbReference type="PROSITE" id="PS51375">
    <property type="entry name" value="PPR"/>
    <property type="match status" value="4"/>
</dbReference>
<dbReference type="SUPFAM" id="SSF51126">
    <property type="entry name" value="Pectin lyase-like"/>
    <property type="match status" value="1"/>
</dbReference>
<evidence type="ECO:0000256" key="1">
    <source>
        <dbReference type="ARBA" id="ARBA00004191"/>
    </source>
</evidence>
<keyword evidence="10" id="KW-0961">Cell wall biogenesis/degradation</keyword>
<dbReference type="FunFam" id="2.160.20.10:FF:000032">
    <property type="entry name" value="Pectin lyase-like superfamily protein"/>
    <property type="match status" value="1"/>
</dbReference>
<dbReference type="PANTHER" id="PTHR47926">
    <property type="entry name" value="PENTATRICOPEPTIDE REPEAT-CONTAINING PROTEIN"/>
    <property type="match status" value="1"/>
</dbReference>
<dbReference type="InterPro" id="IPR011050">
    <property type="entry name" value="Pectin_lyase_fold/virulence"/>
</dbReference>
<dbReference type="InterPro" id="IPR002885">
    <property type="entry name" value="PPR_rpt"/>
</dbReference>
<feature type="repeat" description="PPR" evidence="12">
    <location>
        <begin position="269"/>
        <end position="303"/>
    </location>
</feature>
<dbReference type="PANTHER" id="PTHR47926:SF442">
    <property type="entry name" value="PUTATIVE-RELATED"/>
    <property type="match status" value="1"/>
</dbReference>
<keyword evidence="5" id="KW-0964">Secreted</keyword>
<evidence type="ECO:0000256" key="9">
    <source>
        <dbReference type="ARBA" id="ARBA00023295"/>
    </source>
</evidence>
<evidence type="ECO:0000256" key="11">
    <source>
        <dbReference type="ARBA" id="ARBA00034074"/>
    </source>
</evidence>
<accession>A0A059B1A1</accession>
<dbReference type="FunFam" id="1.25.40.10:FF:000090">
    <property type="entry name" value="Pentatricopeptide repeat-containing protein, chloroplastic"/>
    <property type="match status" value="1"/>
</dbReference>
<keyword evidence="6" id="KW-0732">Signal</keyword>
<keyword evidence="7" id="KW-0677">Repeat</keyword>
<name>A0A059B1A1_EUCGR</name>
<keyword evidence="8 14" id="KW-0378">Hydrolase</keyword>
<comment type="catalytic activity">
    <reaction evidence="11">
        <text>(1,4-alpha-D-galacturonosyl)n+m + H2O = (1,4-alpha-D-galacturonosyl)n + (1,4-alpha-D-galacturonosyl)m.</text>
        <dbReference type="EC" id="3.2.1.15"/>
    </reaction>
</comment>
<dbReference type="Gene3D" id="1.25.40.10">
    <property type="entry name" value="Tetratricopeptide repeat domain"/>
    <property type="match status" value="5"/>
</dbReference>
<dbReference type="EC" id="3.2.1.15" evidence="3"/>
<feature type="repeat" description="PPR" evidence="12">
    <location>
        <begin position="66"/>
        <end position="100"/>
    </location>
</feature>
<evidence type="ECO:0000256" key="7">
    <source>
        <dbReference type="ARBA" id="ARBA00022737"/>
    </source>
</evidence>
<evidence type="ECO:0000256" key="2">
    <source>
        <dbReference type="ARBA" id="ARBA00008834"/>
    </source>
</evidence>
<dbReference type="EMBL" id="KK198760">
    <property type="protein sequence ID" value="KCW59809.1"/>
    <property type="molecule type" value="Genomic_DNA"/>
</dbReference>
<feature type="repeat" description="PPR" evidence="12">
    <location>
        <begin position="474"/>
        <end position="508"/>
    </location>
</feature>
<reference evidence="15" key="1">
    <citation type="submission" date="2013-07" db="EMBL/GenBank/DDBJ databases">
        <title>The genome of Eucalyptus grandis.</title>
        <authorList>
            <person name="Schmutz J."/>
            <person name="Hayes R."/>
            <person name="Myburg A."/>
            <person name="Tuskan G."/>
            <person name="Grattapaglia D."/>
            <person name="Rokhsar D.S."/>
        </authorList>
    </citation>
    <scope>NUCLEOTIDE SEQUENCE</scope>
    <source>
        <tissue evidence="15">Leaf extractions</tissue>
    </source>
</reference>
<dbReference type="GO" id="GO:0009451">
    <property type="term" value="P:RNA modification"/>
    <property type="evidence" value="ECO:0007669"/>
    <property type="project" value="InterPro"/>
</dbReference>
<evidence type="ECO:0000256" key="5">
    <source>
        <dbReference type="ARBA" id="ARBA00022525"/>
    </source>
</evidence>
<proteinExistence type="inferred from homology"/>
<dbReference type="InterPro" id="IPR000743">
    <property type="entry name" value="Glyco_hydro_28"/>
</dbReference>
<dbReference type="InterPro" id="IPR011990">
    <property type="entry name" value="TPR-like_helical_dom_sf"/>
</dbReference>
<feature type="active site" evidence="13">
    <location>
        <position position="919"/>
    </location>
</feature>
<feature type="repeat" description="PPR" evidence="12">
    <location>
        <begin position="167"/>
        <end position="201"/>
    </location>
</feature>
<evidence type="ECO:0000256" key="12">
    <source>
        <dbReference type="PROSITE-ProRule" id="PRU00708"/>
    </source>
</evidence>
<evidence type="ECO:0000256" key="8">
    <source>
        <dbReference type="ARBA" id="ARBA00022801"/>
    </source>
</evidence>
<dbReference type="AlphaFoldDB" id="A0A059B1A1"/>
<dbReference type="eggNOG" id="KOG4197">
    <property type="taxonomic scope" value="Eukaryota"/>
</dbReference>
<dbReference type="Pfam" id="PF13041">
    <property type="entry name" value="PPR_2"/>
    <property type="match status" value="3"/>
</dbReference>
<dbReference type="InParanoid" id="A0A059B1A1"/>
<organism evidence="15">
    <name type="scientific">Eucalyptus grandis</name>
    <name type="common">Flooded gum</name>
    <dbReference type="NCBI Taxonomy" id="71139"/>
    <lineage>
        <taxon>Eukaryota</taxon>
        <taxon>Viridiplantae</taxon>
        <taxon>Streptophyta</taxon>
        <taxon>Embryophyta</taxon>
        <taxon>Tracheophyta</taxon>
        <taxon>Spermatophyta</taxon>
        <taxon>Magnoliopsida</taxon>
        <taxon>eudicotyledons</taxon>
        <taxon>Gunneridae</taxon>
        <taxon>Pentapetalae</taxon>
        <taxon>rosids</taxon>
        <taxon>malvids</taxon>
        <taxon>Myrtales</taxon>
        <taxon>Myrtaceae</taxon>
        <taxon>Myrtoideae</taxon>
        <taxon>Eucalypteae</taxon>
        <taxon>Eucalyptus</taxon>
    </lineage>
</organism>
<dbReference type="GO" id="GO:0071555">
    <property type="term" value="P:cell wall organization"/>
    <property type="evidence" value="ECO:0007669"/>
    <property type="project" value="UniProtKB-KW"/>
</dbReference>
<gene>
    <name evidence="15" type="ORF">EUGRSUZ_H02555</name>
</gene>
<dbReference type="Gramene" id="KCW59809">
    <property type="protein sequence ID" value="KCW59809"/>
    <property type="gene ID" value="EUGRSUZ_H02555"/>
</dbReference>
<dbReference type="GO" id="GO:0003723">
    <property type="term" value="F:RNA binding"/>
    <property type="evidence" value="ECO:0007669"/>
    <property type="project" value="InterPro"/>
</dbReference>
<dbReference type="InterPro" id="IPR012334">
    <property type="entry name" value="Pectin_lyas_fold"/>
</dbReference>
<dbReference type="Pfam" id="PF00295">
    <property type="entry name" value="Glyco_hydro_28"/>
    <property type="match status" value="1"/>
</dbReference>
<evidence type="ECO:0000256" key="4">
    <source>
        <dbReference type="ARBA" id="ARBA00022512"/>
    </source>
</evidence>
<dbReference type="GO" id="GO:0005975">
    <property type="term" value="P:carbohydrate metabolic process"/>
    <property type="evidence" value="ECO:0007669"/>
    <property type="project" value="InterPro"/>
</dbReference>
<dbReference type="Gene3D" id="2.160.20.10">
    <property type="entry name" value="Single-stranded right-handed beta-helix, Pectin lyase-like"/>
    <property type="match status" value="1"/>
</dbReference>
<dbReference type="GO" id="GO:0004650">
    <property type="term" value="F:polygalacturonase activity"/>
    <property type="evidence" value="ECO:0007669"/>
    <property type="project" value="UniProtKB-EC"/>
</dbReference>
<evidence type="ECO:0000256" key="14">
    <source>
        <dbReference type="RuleBase" id="RU361169"/>
    </source>
</evidence>
<evidence type="ECO:0000256" key="10">
    <source>
        <dbReference type="ARBA" id="ARBA00023316"/>
    </source>
</evidence>